<dbReference type="EMBL" id="JACHIE010000001">
    <property type="protein sequence ID" value="MBB6455471.1"/>
    <property type="molecule type" value="Genomic_DNA"/>
</dbReference>
<accession>A0A841QAC3</accession>
<keyword evidence="1" id="KW-0472">Membrane</keyword>
<evidence type="ECO:0000313" key="3">
    <source>
        <dbReference type="Proteomes" id="UP000578000"/>
    </source>
</evidence>
<feature type="transmembrane region" description="Helical" evidence="1">
    <location>
        <begin position="63"/>
        <end position="85"/>
    </location>
</feature>
<keyword evidence="3" id="KW-1185">Reference proteome</keyword>
<keyword evidence="1" id="KW-1133">Transmembrane helix</keyword>
<dbReference type="AlphaFoldDB" id="A0A841QAC3"/>
<sequence length="93" mass="9935">MSALLLFGAEGCTLLCGVLCYLSSRHQCIFTCRPNPRFCQCSATGLGVLAVCLLGSVESTQTACFMVVLLLMIVCSFFPLLVVVLQSGKKGHD</sequence>
<proteinExistence type="predicted"/>
<keyword evidence="1" id="KW-0812">Transmembrane</keyword>
<reference evidence="2 3" key="1">
    <citation type="submission" date="2020-08" db="EMBL/GenBank/DDBJ databases">
        <title>Genomic Encyclopedia of Type Strains, Phase IV (KMG-IV): sequencing the most valuable type-strain genomes for metagenomic binning, comparative biology and taxonomic classification.</title>
        <authorList>
            <person name="Goeker M."/>
        </authorList>
    </citation>
    <scope>NUCLEOTIDE SEQUENCE [LARGE SCALE GENOMIC DNA]</scope>
    <source>
        <strain evidence="2 3">DSM 4491</strain>
    </source>
</reference>
<feature type="transmembrane region" description="Helical" evidence="1">
    <location>
        <begin position="6"/>
        <end position="24"/>
    </location>
</feature>
<feature type="transmembrane region" description="Helical" evidence="1">
    <location>
        <begin position="36"/>
        <end position="57"/>
    </location>
</feature>
<name>A0A841QAC3_9PROT</name>
<comment type="caution">
    <text evidence="2">The sequence shown here is derived from an EMBL/GenBank/DDBJ whole genome shotgun (WGS) entry which is preliminary data.</text>
</comment>
<gene>
    <name evidence="2" type="ORF">HNR55_000032</name>
</gene>
<protein>
    <submittedName>
        <fullName evidence="2">Uncharacterized protein</fullName>
    </submittedName>
</protein>
<organism evidence="2 3">
    <name type="scientific">Acetobacter lovaniensis</name>
    <dbReference type="NCBI Taxonomy" id="104100"/>
    <lineage>
        <taxon>Bacteria</taxon>
        <taxon>Pseudomonadati</taxon>
        <taxon>Pseudomonadota</taxon>
        <taxon>Alphaproteobacteria</taxon>
        <taxon>Acetobacterales</taxon>
        <taxon>Acetobacteraceae</taxon>
        <taxon>Acetobacter</taxon>
    </lineage>
</organism>
<dbReference type="Proteomes" id="UP000578000">
    <property type="component" value="Unassembled WGS sequence"/>
</dbReference>
<evidence type="ECO:0000256" key="1">
    <source>
        <dbReference type="SAM" id="Phobius"/>
    </source>
</evidence>
<evidence type="ECO:0000313" key="2">
    <source>
        <dbReference type="EMBL" id="MBB6455471.1"/>
    </source>
</evidence>